<protein>
    <submittedName>
        <fullName evidence="1">Uncharacterized protein</fullName>
    </submittedName>
</protein>
<proteinExistence type="predicted"/>
<comment type="caution">
    <text evidence="1">The sequence shown here is derived from an EMBL/GenBank/DDBJ whole genome shotgun (WGS) entry which is preliminary data.</text>
</comment>
<name>A0ABS6XG00_9BACT</name>
<organism evidence="1 2">
    <name type="scientific">Pontibacter populi</name>
    <dbReference type="NCBI Taxonomy" id="890055"/>
    <lineage>
        <taxon>Bacteria</taxon>
        <taxon>Pseudomonadati</taxon>
        <taxon>Bacteroidota</taxon>
        <taxon>Cytophagia</taxon>
        <taxon>Cytophagales</taxon>
        <taxon>Hymenobacteraceae</taxon>
        <taxon>Pontibacter</taxon>
    </lineage>
</organism>
<dbReference type="RefSeq" id="WP_199111668.1">
    <property type="nucleotide sequence ID" value="NZ_JAHWXQ010000008.1"/>
</dbReference>
<evidence type="ECO:0000313" key="1">
    <source>
        <dbReference type="EMBL" id="MBW3366922.1"/>
    </source>
</evidence>
<dbReference type="Proteomes" id="UP000774935">
    <property type="component" value="Unassembled WGS sequence"/>
</dbReference>
<sequence>MTLIDNYGAPFSYFIAVLVPDAQRKDFFRDHLPYPTMHRAWVALSCDLAVLSLNNQLAEKRANRIIKAIKKGRQMA</sequence>
<accession>A0ABS6XG00</accession>
<reference evidence="1 2" key="1">
    <citation type="submission" date="2021-07" db="EMBL/GenBank/DDBJ databases">
        <authorList>
            <person name="Kim M.K."/>
        </authorList>
    </citation>
    <scope>NUCLEOTIDE SEQUENCE [LARGE SCALE GENOMIC DNA]</scope>
    <source>
        <strain evidence="1 2">HLY7-15</strain>
    </source>
</reference>
<dbReference type="EMBL" id="JAHWXQ010000008">
    <property type="protein sequence ID" value="MBW3366922.1"/>
    <property type="molecule type" value="Genomic_DNA"/>
</dbReference>
<keyword evidence="2" id="KW-1185">Reference proteome</keyword>
<gene>
    <name evidence="1" type="ORF">KYK27_17820</name>
</gene>
<evidence type="ECO:0000313" key="2">
    <source>
        <dbReference type="Proteomes" id="UP000774935"/>
    </source>
</evidence>